<evidence type="ECO:0000256" key="9">
    <source>
        <dbReference type="ARBA" id="ARBA00023054"/>
    </source>
</evidence>
<reference evidence="11" key="1">
    <citation type="submission" date="2013-11" db="EMBL/GenBank/DDBJ databases">
        <title>The genomic landscape of the Guanapo guppy.</title>
        <authorList>
            <person name="Kuenstner A."/>
            <person name="Dreyer C."/>
        </authorList>
    </citation>
    <scope>NUCLEOTIDE SEQUENCE</scope>
    <source>
        <strain evidence="11">Guanapo</strain>
    </source>
</reference>
<proteinExistence type="inferred from homology"/>
<comment type="subcellular location">
    <subcellularLocation>
        <location evidence="2">Secreted</location>
        <location evidence="2">Extracellular space</location>
        <location evidence="2">Extracellular matrix</location>
    </subcellularLocation>
</comment>
<sequence length="131" mass="15247">MSWTVLCLIVIIKTIIIINIPGSQRLSSPQQPHLMTICFTEITLLNLKSGSLPTYLISSVFAAEQRQVLAADERKREFHEEKRNEFESYAEEDNDGLFVAMCKTFTGCKYFWKILYVSYQQRCKKASFLFF</sequence>
<keyword evidence="11" id="KW-1185">Reference proteome</keyword>
<reference evidence="10" key="2">
    <citation type="submission" date="2025-08" db="UniProtKB">
        <authorList>
            <consortium name="Ensembl"/>
        </authorList>
    </citation>
    <scope>IDENTIFICATION</scope>
    <source>
        <strain evidence="10">Guanapo</strain>
    </source>
</reference>
<evidence type="ECO:0000256" key="4">
    <source>
        <dbReference type="ARBA" id="ARBA00013765"/>
    </source>
</evidence>
<comment type="similarity">
    <text evidence="3">Belongs to the UCMA family.</text>
</comment>
<dbReference type="PANTHER" id="PTHR28647:SF2">
    <property type="entry name" value="UNIQUE CARTILAGE MATRIX-ASSOCIATED PROTEIN"/>
    <property type="match status" value="1"/>
</dbReference>
<organism evidence="10 11">
    <name type="scientific">Poecilia reticulata</name>
    <name type="common">Guppy</name>
    <name type="synonym">Acanthophacelus reticulatus</name>
    <dbReference type="NCBI Taxonomy" id="8081"/>
    <lineage>
        <taxon>Eukaryota</taxon>
        <taxon>Metazoa</taxon>
        <taxon>Chordata</taxon>
        <taxon>Craniata</taxon>
        <taxon>Vertebrata</taxon>
        <taxon>Euteleostomi</taxon>
        <taxon>Actinopterygii</taxon>
        <taxon>Neopterygii</taxon>
        <taxon>Teleostei</taxon>
        <taxon>Neoteleostei</taxon>
        <taxon>Acanthomorphata</taxon>
        <taxon>Ovalentaria</taxon>
        <taxon>Atherinomorphae</taxon>
        <taxon>Cyprinodontiformes</taxon>
        <taxon>Poeciliidae</taxon>
        <taxon>Poeciliinae</taxon>
        <taxon>Poecilia</taxon>
    </lineage>
</organism>
<dbReference type="Pfam" id="PF17085">
    <property type="entry name" value="UCMA"/>
    <property type="match status" value="1"/>
</dbReference>
<dbReference type="Ensembl" id="ENSPRET00000011479.1">
    <property type="protein sequence ID" value="ENSPREP00000011352.1"/>
    <property type="gene ID" value="ENSPREG00000007736.1"/>
</dbReference>
<evidence type="ECO:0000256" key="8">
    <source>
        <dbReference type="ARBA" id="ARBA00022729"/>
    </source>
</evidence>
<dbReference type="STRING" id="8081.ENSPREP00000011352"/>
<keyword evidence="6" id="KW-0272">Extracellular matrix</keyword>
<evidence type="ECO:0000256" key="7">
    <source>
        <dbReference type="ARBA" id="ARBA00022641"/>
    </source>
</evidence>
<keyword evidence="8" id="KW-0732">Signal</keyword>
<evidence type="ECO:0000256" key="1">
    <source>
        <dbReference type="ARBA" id="ARBA00002111"/>
    </source>
</evidence>
<dbReference type="PANTHER" id="PTHR28647">
    <property type="entry name" value="UNIQUE CARTILAGE MATRIX-ASSOCIATED PROTEIN"/>
    <property type="match status" value="1"/>
</dbReference>
<evidence type="ECO:0000313" key="11">
    <source>
        <dbReference type="Proteomes" id="UP000242638"/>
    </source>
</evidence>
<dbReference type="Proteomes" id="UP000242638">
    <property type="component" value="Unassembled WGS sequence"/>
</dbReference>
<dbReference type="GO" id="GO:0048706">
    <property type="term" value="P:embryonic skeletal system development"/>
    <property type="evidence" value="ECO:0007669"/>
    <property type="project" value="TreeGrafter"/>
</dbReference>
<evidence type="ECO:0000313" key="10">
    <source>
        <dbReference type="Ensembl" id="ENSPREP00000011352.1"/>
    </source>
</evidence>
<accession>A0A3P9NP84</accession>
<evidence type="ECO:0000256" key="3">
    <source>
        <dbReference type="ARBA" id="ARBA00011000"/>
    </source>
</evidence>
<keyword evidence="7" id="KW-0765">Sulfation</keyword>
<keyword evidence="5" id="KW-0964">Secreted</keyword>
<evidence type="ECO:0000256" key="6">
    <source>
        <dbReference type="ARBA" id="ARBA00022530"/>
    </source>
</evidence>
<keyword evidence="9" id="KW-0175">Coiled coil</keyword>
<dbReference type="GO" id="GO:0031012">
    <property type="term" value="C:extracellular matrix"/>
    <property type="evidence" value="ECO:0007669"/>
    <property type="project" value="TreeGrafter"/>
</dbReference>
<reference evidence="10" key="3">
    <citation type="submission" date="2025-09" db="UniProtKB">
        <authorList>
            <consortium name="Ensembl"/>
        </authorList>
    </citation>
    <scope>IDENTIFICATION</scope>
    <source>
        <strain evidence="10">Guanapo</strain>
    </source>
</reference>
<evidence type="ECO:0000256" key="5">
    <source>
        <dbReference type="ARBA" id="ARBA00022525"/>
    </source>
</evidence>
<dbReference type="Bgee" id="ENSPREG00000007736">
    <property type="expression patterns" value="Expressed in head"/>
</dbReference>
<dbReference type="InterPro" id="IPR031386">
    <property type="entry name" value="UCMA"/>
</dbReference>
<evidence type="ECO:0000256" key="2">
    <source>
        <dbReference type="ARBA" id="ARBA00004498"/>
    </source>
</evidence>
<name>A0A3P9NP84_POERE</name>
<dbReference type="GO" id="GO:0045667">
    <property type="term" value="P:regulation of osteoblast differentiation"/>
    <property type="evidence" value="ECO:0007669"/>
    <property type="project" value="InterPro"/>
</dbReference>
<dbReference type="AlphaFoldDB" id="A0A3P9NP84"/>
<comment type="function">
    <text evidence="1">May be involved in the negative control of osteogenic differentiation of osteochondrogenic precursor cells in peripheral zones of fetal cartilage and at the cartilage-bone interface.</text>
</comment>
<protein>
    <recommendedName>
        <fullName evidence="4">Unique cartilage matrix-associated protein</fullName>
    </recommendedName>
</protein>